<dbReference type="Proteomes" id="UP000605259">
    <property type="component" value="Unassembled WGS sequence"/>
</dbReference>
<dbReference type="EMBL" id="BMFK01000005">
    <property type="protein sequence ID" value="GGE82661.1"/>
    <property type="molecule type" value="Genomic_DNA"/>
</dbReference>
<sequence>MKKMKKLFSSILFFTLVLTGCQSESKEVAKEEATASTVNKEEVKKEKEEKKELASKEEKKKEEKSTKTVTPVKKEEVKVQEKPKVESAVKVVQGEQKKKVEETKKDFIYTDKQHTFTLQFPAHWKDVKVNHSNWNEDTKASINFTVNIKNEDHSISSILVFDNEELADTYLSSGVFHELGKANGLTYLYIRPSEAPEKFYTNEYREDLEVLRKFVETDVPQVMKTFKLLP</sequence>
<evidence type="ECO:0008006" key="4">
    <source>
        <dbReference type="Google" id="ProtNLM"/>
    </source>
</evidence>
<reference evidence="2" key="2">
    <citation type="submission" date="2020-09" db="EMBL/GenBank/DDBJ databases">
        <authorList>
            <person name="Sun Q."/>
            <person name="Zhou Y."/>
        </authorList>
    </citation>
    <scope>NUCLEOTIDE SEQUENCE</scope>
    <source>
        <strain evidence="2">CGMCC 1.12698</strain>
    </source>
</reference>
<keyword evidence="3" id="KW-1185">Reference proteome</keyword>
<accession>A0A917ERP2</accession>
<gene>
    <name evidence="2" type="ORF">GCM10007140_35310</name>
</gene>
<reference evidence="2" key="1">
    <citation type="journal article" date="2014" name="Int. J. Syst. Evol. Microbiol.">
        <title>Complete genome sequence of Corynebacterium casei LMG S-19264T (=DSM 44701T), isolated from a smear-ripened cheese.</title>
        <authorList>
            <consortium name="US DOE Joint Genome Institute (JGI-PGF)"/>
            <person name="Walter F."/>
            <person name="Albersmeier A."/>
            <person name="Kalinowski J."/>
            <person name="Ruckert C."/>
        </authorList>
    </citation>
    <scope>NUCLEOTIDE SEQUENCE</scope>
    <source>
        <strain evidence="2">CGMCC 1.12698</strain>
    </source>
</reference>
<dbReference type="AlphaFoldDB" id="A0A917ERP2"/>
<evidence type="ECO:0000313" key="2">
    <source>
        <dbReference type="EMBL" id="GGE82661.1"/>
    </source>
</evidence>
<evidence type="ECO:0000313" key="3">
    <source>
        <dbReference type="Proteomes" id="UP000605259"/>
    </source>
</evidence>
<organism evidence="2 3">
    <name type="scientific">Priestia taiwanensis</name>
    <dbReference type="NCBI Taxonomy" id="1347902"/>
    <lineage>
        <taxon>Bacteria</taxon>
        <taxon>Bacillati</taxon>
        <taxon>Bacillota</taxon>
        <taxon>Bacilli</taxon>
        <taxon>Bacillales</taxon>
        <taxon>Bacillaceae</taxon>
        <taxon>Priestia</taxon>
    </lineage>
</organism>
<proteinExistence type="predicted"/>
<feature type="region of interest" description="Disordered" evidence="1">
    <location>
        <begin position="26"/>
        <end position="74"/>
    </location>
</feature>
<protein>
    <recommendedName>
        <fullName evidence="4">Lipoprotein</fullName>
    </recommendedName>
</protein>
<evidence type="ECO:0000256" key="1">
    <source>
        <dbReference type="SAM" id="MobiDB-lite"/>
    </source>
</evidence>
<dbReference type="PROSITE" id="PS51257">
    <property type="entry name" value="PROKAR_LIPOPROTEIN"/>
    <property type="match status" value="1"/>
</dbReference>
<comment type="caution">
    <text evidence="2">The sequence shown here is derived from an EMBL/GenBank/DDBJ whole genome shotgun (WGS) entry which is preliminary data.</text>
</comment>
<dbReference type="RefSeq" id="WP_188389821.1">
    <property type="nucleotide sequence ID" value="NZ_BMFK01000005.1"/>
</dbReference>
<name>A0A917ERP2_9BACI</name>